<evidence type="ECO:0000313" key="1">
    <source>
        <dbReference type="EMBL" id="GIC89642.1"/>
    </source>
</evidence>
<gene>
    <name evidence="1" type="ORF">Aud_006064</name>
</gene>
<dbReference type="RefSeq" id="XP_043146908.1">
    <property type="nucleotide sequence ID" value="XM_043290973.1"/>
</dbReference>
<reference evidence="1" key="2">
    <citation type="submission" date="2021-01" db="EMBL/GenBank/DDBJ databases">
        <title>Pan-genome distribution and transcriptional activeness of fungal secondary metabolism genes in Aspergillus section Fumigati.</title>
        <authorList>
            <person name="Takahashi H."/>
            <person name="Umemura M."/>
            <person name="Ninomiya A."/>
            <person name="Kusuya Y."/>
            <person name="Urayama S."/>
            <person name="Shimizu M."/>
            <person name="Watanabe A."/>
            <person name="Kamei K."/>
            <person name="Yaguchi T."/>
            <person name="Hagiwara D."/>
        </authorList>
    </citation>
    <scope>NUCLEOTIDE SEQUENCE</scope>
    <source>
        <strain evidence="1">IFM 46973</strain>
    </source>
</reference>
<dbReference type="GeneID" id="66993541"/>
<accession>A0A8E0QQL5</accession>
<name>A0A8E0QQL5_9EURO</name>
<comment type="caution">
    <text evidence="1">The sequence shown here is derived from an EMBL/GenBank/DDBJ whole genome shotgun (WGS) entry which is preliminary data.</text>
</comment>
<dbReference type="AlphaFoldDB" id="A0A8E0QQL5"/>
<proteinExistence type="predicted"/>
<sequence>MLSSSELALTSLYPPTDFTSFQALKDAVTAKATSLRRGEHHQYQYISLKHVARRDFERIEANRQELGSVVRLTYFPDIQNLIIKVPTREHEIAHTNIGQFITRKVDRMNIPFVEFVALGATKYTGPTSSSKECDSSWTNTLLRPRGWPYMVIEAGVSESMPRLWADAAWWFVNSNGAVRLVLLIKIDVQRKMITMEKYDRTRGPTTRSNPQGGPWRPRKLTTVTINQQVNPANIQVDGRNATSRPLTLEFELVFGRPPNPPLESDITFTNTELLEWSRVVFL</sequence>
<protein>
    <submittedName>
        <fullName evidence="1">Uncharacterized protein</fullName>
    </submittedName>
</protein>
<organism evidence="1 2">
    <name type="scientific">Aspergillus udagawae</name>
    <dbReference type="NCBI Taxonomy" id="91492"/>
    <lineage>
        <taxon>Eukaryota</taxon>
        <taxon>Fungi</taxon>
        <taxon>Dikarya</taxon>
        <taxon>Ascomycota</taxon>
        <taxon>Pezizomycotina</taxon>
        <taxon>Eurotiomycetes</taxon>
        <taxon>Eurotiomycetidae</taxon>
        <taxon>Eurotiales</taxon>
        <taxon>Aspergillaceae</taxon>
        <taxon>Aspergillus</taxon>
        <taxon>Aspergillus subgen. Fumigati</taxon>
    </lineage>
</organism>
<dbReference type="EMBL" id="BBXM02000004">
    <property type="protein sequence ID" value="GIC89642.1"/>
    <property type="molecule type" value="Genomic_DNA"/>
</dbReference>
<evidence type="ECO:0000313" key="2">
    <source>
        <dbReference type="Proteomes" id="UP000036893"/>
    </source>
</evidence>
<reference evidence="1" key="1">
    <citation type="journal article" date="2015" name="Genome Announc.">
        <title>Draft Genome Sequence of the Pathogenic Filamentous Fungus Aspergillus udagawae Strain IFM 46973T.</title>
        <authorList>
            <person name="Kusuya Y."/>
            <person name="Takahashi-Nakaguchi A."/>
            <person name="Takahashi H."/>
            <person name="Yaguchi T."/>
        </authorList>
    </citation>
    <scope>NUCLEOTIDE SEQUENCE</scope>
    <source>
        <strain evidence="1">IFM 46973</strain>
    </source>
</reference>
<dbReference type="Proteomes" id="UP000036893">
    <property type="component" value="Unassembled WGS sequence"/>
</dbReference>